<name>A0A420EII2_9ALTE</name>
<dbReference type="NCBIfam" id="NF037995">
    <property type="entry name" value="TRAP_S1"/>
    <property type="match status" value="1"/>
</dbReference>
<dbReference type="InterPro" id="IPR004682">
    <property type="entry name" value="TRAP_DctP"/>
</dbReference>
<dbReference type="GO" id="GO:0055085">
    <property type="term" value="P:transmembrane transport"/>
    <property type="evidence" value="ECO:0007669"/>
    <property type="project" value="InterPro"/>
</dbReference>
<comment type="caution">
    <text evidence="3">The sequence shown here is derived from an EMBL/GenBank/DDBJ whole genome shotgun (WGS) entry which is preliminary data.</text>
</comment>
<keyword evidence="1 2" id="KW-0732">Signal</keyword>
<keyword evidence="4" id="KW-1185">Reference proteome</keyword>
<evidence type="ECO:0000313" key="4">
    <source>
        <dbReference type="Proteomes" id="UP000286482"/>
    </source>
</evidence>
<feature type="chain" id="PRO_5019079726" evidence="2">
    <location>
        <begin position="27"/>
        <end position="328"/>
    </location>
</feature>
<dbReference type="GO" id="GO:0030288">
    <property type="term" value="C:outer membrane-bounded periplasmic space"/>
    <property type="evidence" value="ECO:0007669"/>
    <property type="project" value="InterPro"/>
</dbReference>
<evidence type="ECO:0000313" key="3">
    <source>
        <dbReference type="EMBL" id="RKF20376.1"/>
    </source>
</evidence>
<dbReference type="EMBL" id="RAQO01000004">
    <property type="protein sequence ID" value="RKF20376.1"/>
    <property type="molecule type" value="Genomic_DNA"/>
</dbReference>
<dbReference type="Gene3D" id="3.40.190.170">
    <property type="entry name" value="Bacterial extracellular solute-binding protein, family 7"/>
    <property type="match status" value="1"/>
</dbReference>
<dbReference type="NCBIfam" id="TIGR00787">
    <property type="entry name" value="dctP"/>
    <property type="match status" value="1"/>
</dbReference>
<dbReference type="CDD" id="cd13671">
    <property type="entry name" value="PBP2_TRAP_SBP_like_3"/>
    <property type="match status" value="1"/>
</dbReference>
<dbReference type="PANTHER" id="PTHR33376:SF2">
    <property type="entry name" value="DICARBOXYLATE-BINDING PERIPLASMIC PROTEIN"/>
    <property type="match status" value="1"/>
</dbReference>
<dbReference type="PANTHER" id="PTHR33376">
    <property type="match status" value="1"/>
</dbReference>
<dbReference type="GO" id="GO:0030246">
    <property type="term" value="F:carbohydrate binding"/>
    <property type="evidence" value="ECO:0007669"/>
    <property type="project" value="TreeGrafter"/>
</dbReference>
<proteinExistence type="predicted"/>
<dbReference type="RefSeq" id="WP_120354380.1">
    <property type="nucleotide sequence ID" value="NZ_RAQO01000004.1"/>
</dbReference>
<dbReference type="SUPFAM" id="SSF53850">
    <property type="entry name" value="Periplasmic binding protein-like II"/>
    <property type="match status" value="1"/>
</dbReference>
<dbReference type="InterPro" id="IPR038404">
    <property type="entry name" value="TRAP_DctP_sf"/>
</dbReference>
<dbReference type="AlphaFoldDB" id="A0A420EII2"/>
<evidence type="ECO:0000256" key="1">
    <source>
        <dbReference type="ARBA" id="ARBA00022729"/>
    </source>
</evidence>
<feature type="signal peptide" evidence="2">
    <location>
        <begin position="1"/>
        <end position="26"/>
    </location>
</feature>
<dbReference type="InterPro" id="IPR018389">
    <property type="entry name" value="DctP_fam"/>
</dbReference>
<organism evidence="3 4">
    <name type="scientific">Alginatibacterium sediminis</name>
    <dbReference type="NCBI Taxonomy" id="2164068"/>
    <lineage>
        <taxon>Bacteria</taxon>
        <taxon>Pseudomonadati</taxon>
        <taxon>Pseudomonadota</taxon>
        <taxon>Gammaproteobacteria</taxon>
        <taxon>Alteromonadales</taxon>
        <taxon>Alteromonadaceae</taxon>
        <taxon>Alginatibacterium</taxon>
    </lineage>
</organism>
<accession>A0A420EII2</accession>
<gene>
    <name evidence="3" type="ORF">DBZ36_08030</name>
</gene>
<dbReference type="PIRSF" id="PIRSF006470">
    <property type="entry name" value="DctB"/>
    <property type="match status" value="1"/>
</dbReference>
<dbReference type="Pfam" id="PF03480">
    <property type="entry name" value="DctP"/>
    <property type="match status" value="1"/>
</dbReference>
<sequence length="328" mass="35655">MKSFKKSLLTLSAVALAMASAASVNATEWKGWNIHKAGYPNTVGMDKFAELVAEKSGGDFTIKMFHAGVLGSQPDAIEQVRIGGLEIANFSLGPIGPIVPEANVLSLPFVFKDVDHMHRAMDGAVGDTINAGMEKKGLISLAWYDAGARSFYNSKKPIMQPSDLEGMKVRVMNNELYSGMISSLGGNPSPIAYAEVFQALKTGVVDGAENGWPEYESMGHFEVAGYYSLSQHLIIPQCLCVNAKMYRALSEEDQAMLKEAAVESAAVQRDLWKARELSSRAIVEKAGNKINEIPNKAEFQAAMQPVYTKYLGDNPELKPLVELIQSTN</sequence>
<dbReference type="OrthoDB" id="9771186at2"/>
<protein>
    <submittedName>
        <fullName evidence="3">TRAP transporter substrate-binding protein</fullName>
    </submittedName>
</protein>
<reference evidence="3 4" key="1">
    <citation type="submission" date="2018-09" db="EMBL/GenBank/DDBJ databases">
        <authorList>
            <person name="Wang Z."/>
        </authorList>
    </citation>
    <scope>NUCLEOTIDE SEQUENCE [LARGE SCALE GENOMIC DNA]</scope>
    <source>
        <strain evidence="3 4">ALS 81</strain>
    </source>
</reference>
<evidence type="ECO:0000256" key="2">
    <source>
        <dbReference type="SAM" id="SignalP"/>
    </source>
</evidence>
<dbReference type="Proteomes" id="UP000286482">
    <property type="component" value="Unassembled WGS sequence"/>
</dbReference>